<evidence type="ECO:0000313" key="3">
    <source>
        <dbReference type="Proteomes" id="UP000053989"/>
    </source>
</evidence>
<evidence type="ECO:0000256" key="1">
    <source>
        <dbReference type="SAM" id="SignalP"/>
    </source>
</evidence>
<dbReference type="AlphaFoldDB" id="A0A0C3DTW7"/>
<reference evidence="3" key="2">
    <citation type="submission" date="2015-01" db="EMBL/GenBank/DDBJ databases">
        <title>Evolutionary Origins and Diversification of the Mycorrhizal Mutualists.</title>
        <authorList>
            <consortium name="DOE Joint Genome Institute"/>
            <consortium name="Mycorrhizal Genomics Consortium"/>
            <person name="Kohler A."/>
            <person name="Kuo A."/>
            <person name="Nagy L.G."/>
            <person name="Floudas D."/>
            <person name="Copeland A."/>
            <person name="Barry K.W."/>
            <person name="Cichocki N."/>
            <person name="Veneault-Fourrey C."/>
            <person name="LaButti K."/>
            <person name="Lindquist E.A."/>
            <person name="Lipzen A."/>
            <person name="Lundell T."/>
            <person name="Morin E."/>
            <person name="Murat C."/>
            <person name="Riley R."/>
            <person name="Ohm R."/>
            <person name="Sun H."/>
            <person name="Tunlid A."/>
            <person name="Henrissat B."/>
            <person name="Grigoriev I.V."/>
            <person name="Hibbett D.S."/>
            <person name="Martin F."/>
        </authorList>
    </citation>
    <scope>NUCLEOTIDE SEQUENCE [LARGE SCALE GENOMIC DNA]</scope>
    <source>
        <strain evidence="3">Foug A</strain>
    </source>
</reference>
<sequence>MIDFVTCHSRLLVLLTIILAQITQVFHQVLSISPCIPHHMSILTGHAWVLELLTGHP</sequence>
<keyword evidence="3" id="KW-1185">Reference proteome</keyword>
<dbReference type="InParanoid" id="A0A0C3DTW7"/>
<organism evidence="2 3">
    <name type="scientific">Scleroderma citrinum Foug A</name>
    <dbReference type="NCBI Taxonomy" id="1036808"/>
    <lineage>
        <taxon>Eukaryota</taxon>
        <taxon>Fungi</taxon>
        <taxon>Dikarya</taxon>
        <taxon>Basidiomycota</taxon>
        <taxon>Agaricomycotina</taxon>
        <taxon>Agaricomycetes</taxon>
        <taxon>Agaricomycetidae</taxon>
        <taxon>Boletales</taxon>
        <taxon>Sclerodermatineae</taxon>
        <taxon>Sclerodermataceae</taxon>
        <taxon>Scleroderma</taxon>
    </lineage>
</organism>
<dbReference type="Proteomes" id="UP000053989">
    <property type="component" value="Unassembled WGS sequence"/>
</dbReference>
<gene>
    <name evidence="2" type="ORF">SCLCIDRAFT_115948</name>
</gene>
<dbReference type="HOGENOM" id="CLU_2997786_0_0_1"/>
<dbReference type="OrthoDB" id="2430314at2759"/>
<feature type="signal peptide" evidence="1">
    <location>
        <begin position="1"/>
        <end position="27"/>
    </location>
</feature>
<name>A0A0C3DTW7_9AGAM</name>
<feature type="chain" id="PRO_5002173958" evidence="1">
    <location>
        <begin position="28"/>
        <end position="57"/>
    </location>
</feature>
<protein>
    <submittedName>
        <fullName evidence="2">Uncharacterized protein</fullName>
    </submittedName>
</protein>
<dbReference type="EMBL" id="KN822030">
    <property type="protein sequence ID" value="KIM64075.1"/>
    <property type="molecule type" value="Genomic_DNA"/>
</dbReference>
<reference evidence="2 3" key="1">
    <citation type="submission" date="2014-04" db="EMBL/GenBank/DDBJ databases">
        <authorList>
            <consortium name="DOE Joint Genome Institute"/>
            <person name="Kuo A."/>
            <person name="Kohler A."/>
            <person name="Nagy L.G."/>
            <person name="Floudas D."/>
            <person name="Copeland A."/>
            <person name="Barry K.W."/>
            <person name="Cichocki N."/>
            <person name="Veneault-Fourrey C."/>
            <person name="LaButti K."/>
            <person name="Lindquist E.A."/>
            <person name="Lipzen A."/>
            <person name="Lundell T."/>
            <person name="Morin E."/>
            <person name="Murat C."/>
            <person name="Sun H."/>
            <person name="Tunlid A."/>
            <person name="Henrissat B."/>
            <person name="Grigoriev I.V."/>
            <person name="Hibbett D.S."/>
            <person name="Martin F."/>
            <person name="Nordberg H.P."/>
            <person name="Cantor M.N."/>
            <person name="Hua S.X."/>
        </authorList>
    </citation>
    <scope>NUCLEOTIDE SEQUENCE [LARGE SCALE GENOMIC DNA]</scope>
    <source>
        <strain evidence="2 3">Foug A</strain>
    </source>
</reference>
<keyword evidence="1" id="KW-0732">Signal</keyword>
<proteinExistence type="predicted"/>
<accession>A0A0C3DTW7</accession>
<evidence type="ECO:0000313" key="2">
    <source>
        <dbReference type="EMBL" id="KIM64075.1"/>
    </source>
</evidence>